<dbReference type="InterPro" id="IPR036322">
    <property type="entry name" value="WD40_repeat_dom_sf"/>
</dbReference>
<organism evidence="1 2">
    <name type="scientific">Neocallimastix californiae</name>
    <dbReference type="NCBI Taxonomy" id="1754190"/>
    <lineage>
        <taxon>Eukaryota</taxon>
        <taxon>Fungi</taxon>
        <taxon>Fungi incertae sedis</taxon>
        <taxon>Chytridiomycota</taxon>
        <taxon>Chytridiomycota incertae sedis</taxon>
        <taxon>Neocallimastigomycetes</taxon>
        <taxon>Neocallimastigales</taxon>
        <taxon>Neocallimastigaceae</taxon>
        <taxon>Neocallimastix</taxon>
    </lineage>
</organism>
<evidence type="ECO:0000313" key="1">
    <source>
        <dbReference type="EMBL" id="ORY34182.1"/>
    </source>
</evidence>
<protein>
    <recommendedName>
        <fullName evidence="3">WD40 repeat-like protein</fullName>
    </recommendedName>
</protein>
<proteinExistence type="predicted"/>
<gene>
    <name evidence="1" type="ORF">LY90DRAFT_511953</name>
</gene>
<reference evidence="1 2" key="1">
    <citation type="submission" date="2016-08" db="EMBL/GenBank/DDBJ databases">
        <title>A Parts List for Fungal Cellulosomes Revealed by Comparative Genomics.</title>
        <authorList>
            <consortium name="DOE Joint Genome Institute"/>
            <person name="Haitjema C.H."/>
            <person name="Gilmore S.P."/>
            <person name="Henske J.K."/>
            <person name="Solomon K.V."/>
            <person name="De Groot R."/>
            <person name="Kuo A."/>
            <person name="Mondo S.J."/>
            <person name="Salamov A.A."/>
            <person name="Labutti K."/>
            <person name="Zhao Z."/>
            <person name="Chiniquy J."/>
            <person name="Barry K."/>
            <person name="Brewer H.M."/>
            <person name="Purvine S.O."/>
            <person name="Wright A.T."/>
            <person name="Boxma B."/>
            <person name="Van Alen T."/>
            <person name="Hackstein J.H."/>
            <person name="Baker S.E."/>
            <person name="Grigoriev I.V."/>
            <person name="O'Malley M.A."/>
        </authorList>
    </citation>
    <scope>NUCLEOTIDE SEQUENCE [LARGE SCALE GENOMIC DNA]</scope>
    <source>
        <strain evidence="1 2">G1</strain>
    </source>
</reference>
<dbReference type="AlphaFoldDB" id="A0A1Y2BHB3"/>
<evidence type="ECO:0000313" key="2">
    <source>
        <dbReference type="Proteomes" id="UP000193920"/>
    </source>
</evidence>
<dbReference type="SUPFAM" id="SSF50978">
    <property type="entry name" value="WD40 repeat-like"/>
    <property type="match status" value="1"/>
</dbReference>
<dbReference type="PANTHER" id="PTHR32215:SF0">
    <property type="entry name" value="CILIA- AND FLAGELLA-ASSOCIATED PROTEIN 57"/>
    <property type="match status" value="1"/>
</dbReference>
<accession>A0A1Y2BHB3</accession>
<comment type="caution">
    <text evidence="1">The sequence shown here is derived from an EMBL/GenBank/DDBJ whole genome shotgun (WGS) entry which is preliminary data.</text>
</comment>
<name>A0A1Y2BHB3_9FUNG</name>
<dbReference type="EMBL" id="MCOG01000157">
    <property type="protein sequence ID" value="ORY34182.1"/>
    <property type="molecule type" value="Genomic_DNA"/>
</dbReference>
<dbReference type="InterPro" id="IPR015943">
    <property type="entry name" value="WD40/YVTN_repeat-like_dom_sf"/>
</dbReference>
<sequence length="432" mass="49025">MSIAAMSYCHSFGLKVNTKNCILFVDDSNILYPVGSNTILYNIETKTQKFISSSSKSEEITCYAMSNNHKYFAIAERSEKPLATIFDMVSFRRKKVITVSNTKSKEFISMGFSFDAKMIATLIGNPDWTIHLWIWDKGKIVASVKCLHNISSSIEMNKQLSQNIDSLESGNFTEINTHLSSAVAKSNASSTLSMNNNLQNDHKCQSKSKNSDINNGYNQCTLNNQIKEISINPLDQFQVLIIGNQIFKIYKYLEGELKQVTFPKIENKNYLCHVWNSRNQIITGTNDGHILIFDNNGDLKQDIVNKVGPENNIVNVTSLILFRNSLMAGCDNSSIILFEKNSSEYEYNSKNNKDQSQNNDKEFYNKIKEFTLNTEIPTSIINLTINPSEDNIVCATNNCQLFSLLSINSEFNCDEAKFELLSQPFHYGKIYR</sequence>
<keyword evidence="2" id="KW-1185">Reference proteome</keyword>
<dbReference type="PANTHER" id="PTHR32215">
    <property type="entry name" value="CILIA- AND FLAGELLA-ASSOCIATED PROTEIN 57"/>
    <property type="match status" value="1"/>
</dbReference>
<dbReference type="Gene3D" id="2.130.10.10">
    <property type="entry name" value="YVTN repeat-like/Quinoprotein amine dehydrogenase"/>
    <property type="match status" value="2"/>
</dbReference>
<dbReference type="STRING" id="1754190.A0A1Y2BHB3"/>
<dbReference type="OrthoDB" id="10251741at2759"/>
<dbReference type="Proteomes" id="UP000193920">
    <property type="component" value="Unassembled WGS sequence"/>
</dbReference>
<dbReference type="InterPro" id="IPR052993">
    <property type="entry name" value="CFA-57"/>
</dbReference>
<evidence type="ECO:0008006" key="3">
    <source>
        <dbReference type="Google" id="ProtNLM"/>
    </source>
</evidence>